<dbReference type="EMBL" id="ASPP01000299">
    <property type="protein sequence ID" value="ETO36779.1"/>
    <property type="molecule type" value="Genomic_DNA"/>
</dbReference>
<evidence type="ECO:0000256" key="1">
    <source>
        <dbReference type="ARBA" id="ARBA00022574"/>
    </source>
</evidence>
<keyword evidence="4" id="KW-0812">Transmembrane</keyword>
<dbReference type="PROSITE" id="PS50082">
    <property type="entry name" value="WD_REPEATS_2"/>
    <property type="match status" value="6"/>
</dbReference>
<evidence type="ECO:0000256" key="4">
    <source>
        <dbReference type="SAM" id="Phobius"/>
    </source>
</evidence>
<dbReference type="InterPro" id="IPR036322">
    <property type="entry name" value="WD40_repeat_dom_sf"/>
</dbReference>
<keyword evidence="1 3" id="KW-0853">WD repeat</keyword>
<dbReference type="GO" id="GO:1990234">
    <property type="term" value="C:transferase complex"/>
    <property type="evidence" value="ECO:0007669"/>
    <property type="project" value="UniProtKB-ARBA"/>
</dbReference>
<evidence type="ECO:0000256" key="3">
    <source>
        <dbReference type="PROSITE-ProRule" id="PRU00221"/>
    </source>
</evidence>
<protein>
    <submittedName>
        <fullName evidence="5">Uncharacterized protein</fullName>
    </submittedName>
</protein>
<evidence type="ECO:0000256" key="2">
    <source>
        <dbReference type="ARBA" id="ARBA00022737"/>
    </source>
</evidence>
<keyword evidence="2" id="KW-0677">Repeat</keyword>
<dbReference type="Proteomes" id="UP000023152">
    <property type="component" value="Unassembled WGS sequence"/>
</dbReference>
<dbReference type="Pfam" id="PF00400">
    <property type="entry name" value="WD40"/>
    <property type="match status" value="6"/>
</dbReference>
<feature type="transmembrane region" description="Helical" evidence="4">
    <location>
        <begin position="47"/>
        <end position="66"/>
    </location>
</feature>
<dbReference type="OrthoDB" id="273771at2759"/>
<sequence>MITSLTEKNILTQFSLSEEDEIKLIIEHWIRILNIKLGWIHDFDKLVFNYVIIFIFLFIATTVFMLDTFRSSYKLLKTFDGHTKGVNSIDYLEFAGGQIFCSGSNDKKVRIWNVDTTKQIQLFNKHSSYVYCVKYSPYHYYNHLRNVVCSSSEDRTIRIWDIKDNQQLQVFNEHLSSVYSIEVSSFNGGRYLCSGSWDNTVRLWDVEISKSLHVFDKHENHVYCVDFSPLQSNYNKNDKKSNGIGIVGGNGYTICSGSHDKTIRIWDIETAKQLLVFHGHRHAAVSVKYGSNKLGIGGGANTILSGSKDYSIRLWDIRSGQQIQVFNGHTFFVNAVEYSPFVVNNTKIGGSSNVICSGSEDSTIRFWDIRSNKKELFMIKGYHKDSLKVLCLKFLQLKKDCKSNYGRYINLCCGTKDGSIRIWG</sequence>
<proteinExistence type="predicted"/>
<feature type="repeat" description="WD" evidence="3">
    <location>
        <begin position="79"/>
        <end position="122"/>
    </location>
</feature>
<dbReference type="Gene3D" id="2.130.10.10">
    <property type="entry name" value="YVTN repeat-like/Quinoprotein amine dehydrogenase"/>
    <property type="match status" value="2"/>
</dbReference>
<dbReference type="PROSITE" id="PS00678">
    <property type="entry name" value="WD_REPEATS_1"/>
    <property type="match status" value="5"/>
</dbReference>
<feature type="repeat" description="WD" evidence="3">
    <location>
        <begin position="250"/>
        <end position="276"/>
    </location>
</feature>
<dbReference type="PANTHER" id="PTHR22847:SF637">
    <property type="entry name" value="WD REPEAT DOMAIN 5B"/>
    <property type="match status" value="1"/>
</dbReference>
<dbReference type="InterPro" id="IPR020472">
    <property type="entry name" value="WD40_PAC1"/>
</dbReference>
<reference evidence="5 6" key="1">
    <citation type="journal article" date="2013" name="Curr. Biol.">
        <title>The Genome of the Foraminiferan Reticulomyxa filosa.</title>
        <authorList>
            <person name="Glockner G."/>
            <person name="Hulsmann N."/>
            <person name="Schleicher M."/>
            <person name="Noegel A.A."/>
            <person name="Eichinger L."/>
            <person name="Gallinger C."/>
            <person name="Pawlowski J."/>
            <person name="Sierra R."/>
            <person name="Euteneuer U."/>
            <person name="Pillet L."/>
            <person name="Moustafa A."/>
            <person name="Platzer M."/>
            <person name="Groth M."/>
            <person name="Szafranski K."/>
            <person name="Schliwa M."/>
        </authorList>
    </citation>
    <scope>NUCLEOTIDE SEQUENCE [LARGE SCALE GENOMIC DNA]</scope>
</reference>
<feature type="repeat" description="WD" evidence="3">
    <location>
        <begin position="171"/>
        <end position="214"/>
    </location>
</feature>
<dbReference type="PRINTS" id="PR00320">
    <property type="entry name" value="GPROTEINBRPT"/>
</dbReference>
<feature type="repeat" description="WD" evidence="3">
    <location>
        <begin position="277"/>
        <end position="325"/>
    </location>
</feature>
<dbReference type="InterPro" id="IPR019775">
    <property type="entry name" value="WD40_repeat_CS"/>
</dbReference>
<dbReference type="CDD" id="cd00200">
    <property type="entry name" value="WD40"/>
    <property type="match status" value="1"/>
</dbReference>
<keyword evidence="4" id="KW-1133">Transmembrane helix</keyword>
<evidence type="ECO:0000313" key="6">
    <source>
        <dbReference type="Proteomes" id="UP000023152"/>
    </source>
</evidence>
<evidence type="ECO:0000313" key="5">
    <source>
        <dbReference type="EMBL" id="ETO36779.1"/>
    </source>
</evidence>
<comment type="caution">
    <text evidence="5">The sequence shown here is derived from an EMBL/GenBank/DDBJ whole genome shotgun (WGS) entry which is preliminary data.</text>
</comment>
<keyword evidence="6" id="KW-1185">Reference proteome</keyword>
<name>X6PFD6_RETFI</name>
<dbReference type="AlphaFoldDB" id="X6PFD6"/>
<dbReference type="SUPFAM" id="SSF50978">
    <property type="entry name" value="WD40 repeat-like"/>
    <property type="match status" value="1"/>
</dbReference>
<organism evidence="5 6">
    <name type="scientific">Reticulomyxa filosa</name>
    <dbReference type="NCBI Taxonomy" id="46433"/>
    <lineage>
        <taxon>Eukaryota</taxon>
        <taxon>Sar</taxon>
        <taxon>Rhizaria</taxon>
        <taxon>Retaria</taxon>
        <taxon>Foraminifera</taxon>
        <taxon>Monothalamids</taxon>
        <taxon>Reticulomyxidae</taxon>
        <taxon>Reticulomyxa</taxon>
    </lineage>
</organism>
<dbReference type="PROSITE" id="PS50294">
    <property type="entry name" value="WD_REPEATS_REGION"/>
    <property type="match status" value="5"/>
</dbReference>
<accession>X6PFD6</accession>
<dbReference type="SMART" id="SM00320">
    <property type="entry name" value="WD40"/>
    <property type="match status" value="7"/>
</dbReference>
<dbReference type="InterPro" id="IPR001680">
    <property type="entry name" value="WD40_rpt"/>
</dbReference>
<keyword evidence="4" id="KW-0472">Membrane</keyword>
<feature type="repeat" description="WD" evidence="3">
    <location>
        <begin position="326"/>
        <end position="377"/>
    </location>
</feature>
<gene>
    <name evidence="5" type="ORF">RFI_00280</name>
</gene>
<dbReference type="PANTHER" id="PTHR22847">
    <property type="entry name" value="WD40 REPEAT PROTEIN"/>
    <property type="match status" value="1"/>
</dbReference>
<feature type="repeat" description="WD" evidence="3">
    <location>
        <begin position="123"/>
        <end position="170"/>
    </location>
</feature>
<dbReference type="InterPro" id="IPR015943">
    <property type="entry name" value="WD40/YVTN_repeat-like_dom_sf"/>
</dbReference>